<dbReference type="InterPro" id="IPR018629">
    <property type="entry name" value="XK-rel"/>
</dbReference>
<name>E0VPQ7_PEDHC</name>
<dbReference type="PANTHER" id="PTHR16024:SF27">
    <property type="entry name" value="XK-RELATED PROTEIN"/>
    <property type="match status" value="1"/>
</dbReference>
<evidence type="ECO:0000256" key="6">
    <source>
        <dbReference type="ARBA" id="ARBA00023136"/>
    </source>
</evidence>
<feature type="transmembrane region" description="Helical" evidence="7">
    <location>
        <begin position="567"/>
        <end position="589"/>
    </location>
</feature>
<evidence type="ECO:0000256" key="3">
    <source>
        <dbReference type="ARBA" id="ARBA00022475"/>
    </source>
</evidence>
<feature type="transmembrane region" description="Helical" evidence="7">
    <location>
        <begin position="596"/>
        <end position="621"/>
    </location>
</feature>
<dbReference type="eggNOG" id="KOG4790">
    <property type="taxonomic scope" value="Eukaryota"/>
</dbReference>
<feature type="transmembrane region" description="Helical" evidence="7">
    <location>
        <begin position="63"/>
        <end position="83"/>
    </location>
</feature>
<comment type="similarity">
    <text evidence="2 7">Belongs to the XK family.</text>
</comment>
<reference evidence="9" key="2">
    <citation type="submission" date="2007-04" db="EMBL/GenBank/DDBJ databases">
        <title>The genome of the human body louse.</title>
        <authorList>
            <consortium name="The Human Body Louse Genome Consortium"/>
            <person name="Kirkness E."/>
            <person name="Walenz B."/>
            <person name="Hass B."/>
            <person name="Bruggner R."/>
            <person name="Strausberg R."/>
        </authorList>
    </citation>
    <scope>NUCLEOTIDE SEQUENCE</scope>
    <source>
        <strain evidence="9">USDA</strain>
    </source>
</reference>
<dbReference type="Proteomes" id="UP000009046">
    <property type="component" value="Unassembled WGS sequence"/>
</dbReference>
<dbReference type="KEGG" id="phu:Phum_PHUM363240"/>
<keyword evidence="11" id="KW-1185">Reference proteome</keyword>
<keyword evidence="5 7" id="KW-1133">Transmembrane helix</keyword>
<dbReference type="OMA" id="YHMLVQD"/>
<dbReference type="AlphaFoldDB" id="E0VPQ7"/>
<dbReference type="VEuPathDB" id="VectorBase:PHUM363240"/>
<reference evidence="10" key="3">
    <citation type="submission" date="2021-02" db="UniProtKB">
        <authorList>
            <consortium name="EnsemblMetazoa"/>
        </authorList>
    </citation>
    <scope>IDENTIFICATION</scope>
    <source>
        <strain evidence="10">USDA</strain>
    </source>
</reference>
<protein>
    <recommendedName>
        <fullName evidence="7">XK-related protein</fullName>
    </recommendedName>
</protein>
<keyword evidence="3" id="KW-1003">Cell membrane</keyword>
<sequence length="632" mass="71990">MEGKMDNKNGKRISIDRYSPMLTNNQKIWLLYLLPTAFCCLVYISDIATDIALVERHFAEERWFSGVLTITLIYTPPFVYFILTLINPNKWPEPNKNTTKKVYWIFKQVLLLVFFPIHAMRRFAGKLFWSTEALLSTDVEKEEALTEASKPSPAELYLLLQAFFQAAPQALFQTYILASHKIPHERTGVIQFLGIMTSIASVAIAACLYMRFESQRLAGRKTPWSLKNEESEKSGLKSKISLMTTIESQITADTIADNSPTVEETEEKIKPESPKQPQLPKGVPQSAILSLPPLPPQIRARLIKASGDELPEDLQKDYDDNLDGEPLNIRTSIYGFEAKSPLKERQSLEEQPFDSEQPNSLSPAKSLPDVPPPPLPYPLDIPNDDEISEKYNNDSDDKPEDQSLMDQSNLIESKIVTASPSAEQSPTIEKPIEEHLSREPLIDDMSTPEHVKGGNTSVKNFQPIPLPTRKWKIQGLVEDDFLGKLIGFIWWFLYITARVLSLATLAFFYPWVFGALIFFHYFAMVGYLINCAKAQKSSLTFLHLGLGFVYLLCFVEIRTRFQNPNVFTLSFVIVGLVENTLSSAAWYFFAEWSSWWFLYAFFFIITSMILSILSMGLYFLILKPPTQDIYTN</sequence>
<dbReference type="GeneID" id="8233423"/>
<feature type="compositionally biased region" description="Pro residues" evidence="8">
    <location>
        <begin position="369"/>
        <end position="379"/>
    </location>
</feature>
<evidence type="ECO:0000256" key="1">
    <source>
        <dbReference type="ARBA" id="ARBA00004651"/>
    </source>
</evidence>
<comment type="subcellular location">
    <subcellularLocation>
        <location evidence="1">Cell membrane</location>
        <topology evidence="1">Multi-pass membrane protein</topology>
    </subcellularLocation>
    <subcellularLocation>
        <location evidence="7">Membrane</location>
        <topology evidence="7">Multi-pass membrane protein</topology>
    </subcellularLocation>
</comment>
<keyword evidence="6 7" id="KW-0472">Membrane</keyword>
<feature type="compositionally biased region" description="Polar residues" evidence="8">
    <location>
        <begin position="354"/>
        <end position="363"/>
    </location>
</feature>
<evidence type="ECO:0000313" key="11">
    <source>
        <dbReference type="Proteomes" id="UP000009046"/>
    </source>
</evidence>
<dbReference type="EMBL" id="DS235371">
    <property type="protein sequence ID" value="EEB15362.1"/>
    <property type="molecule type" value="Genomic_DNA"/>
</dbReference>
<evidence type="ECO:0000256" key="7">
    <source>
        <dbReference type="RuleBase" id="RU910716"/>
    </source>
</evidence>
<dbReference type="GO" id="GO:1902742">
    <property type="term" value="P:apoptotic process involved in development"/>
    <property type="evidence" value="ECO:0007669"/>
    <property type="project" value="TreeGrafter"/>
</dbReference>
<keyword evidence="4 7" id="KW-0812">Transmembrane</keyword>
<dbReference type="EnsemblMetazoa" id="PHUM363240-RA">
    <property type="protein sequence ID" value="PHUM363240-PA"/>
    <property type="gene ID" value="PHUM363240"/>
</dbReference>
<organism>
    <name type="scientific">Pediculus humanus subsp. corporis</name>
    <name type="common">Body louse</name>
    <dbReference type="NCBI Taxonomy" id="121224"/>
    <lineage>
        <taxon>Eukaryota</taxon>
        <taxon>Metazoa</taxon>
        <taxon>Ecdysozoa</taxon>
        <taxon>Arthropoda</taxon>
        <taxon>Hexapoda</taxon>
        <taxon>Insecta</taxon>
        <taxon>Pterygota</taxon>
        <taxon>Neoptera</taxon>
        <taxon>Paraneoptera</taxon>
        <taxon>Psocodea</taxon>
        <taxon>Troctomorpha</taxon>
        <taxon>Phthiraptera</taxon>
        <taxon>Anoplura</taxon>
        <taxon>Pediculidae</taxon>
        <taxon>Pediculus</taxon>
    </lineage>
</organism>
<dbReference type="Pfam" id="PF09815">
    <property type="entry name" value="XK-related"/>
    <property type="match status" value="2"/>
</dbReference>
<feature type="region of interest" description="Disordered" evidence="8">
    <location>
        <begin position="343"/>
        <end position="403"/>
    </location>
</feature>
<reference evidence="9" key="1">
    <citation type="submission" date="2007-04" db="EMBL/GenBank/DDBJ databases">
        <title>Annotation of Pediculus humanus corporis strain USDA.</title>
        <authorList>
            <person name="Kirkness E."/>
            <person name="Hannick L."/>
            <person name="Hass B."/>
            <person name="Bruggner R."/>
            <person name="Lawson D."/>
            <person name="Bidwell S."/>
            <person name="Joardar V."/>
            <person name="Caler E."/>
            <person name="Walenz B."/>
            <person name="Inman J."/>
            <person name="Schobel S."/>
            <person name="Galinsky K."/>
            <person name="Amedeo P."/>
            <person name="Strausberg R."/>
        </authorList>
    </citation>
    <scope>NUCLEOTIDE SEQUENCE</scope>
    <source>
        <strain evidence="9">USDA</strain>
    </source>
</reference>
<feature type="transmembrane region" description="Helical" evidence="7">
    <location>
        <begin position="507"/>
        <end position="529"/>
    </location>
</feature>
<feature type="transmembrane region" description="Helical" evidence="7">
    <location>
        <begin position="541"/>
        <end position="561"/>
    </location>
</feature>
<evidence type="ECO:0000313" key="9">
    <source>
        <dbReference type="EMBL" id="EEB15362.1"/>
    </source>
</evidence>
<dbReference type="GO" id="GO:0043652">
    <property type="term" value="P:engulfment of apoptotic cell"/>
    <property type="evidence" value="ECO:0007669"/>
    <property type="project" value="TreeGrafter"/>
</dbReference>
<dbReference type="EMBL" id="AAZO01004220">
    <property type="status" value="NOT_ANNOTATED_CDS"/>
    <property type="molecule type" value="Genomic_DNA"/>
</dbReference>
<proteinExistence type="inferred from homology"/>
<gene>
    <name evidence="10" type="primary">8233423</name>
    <name evidence="9" type="ORF">Phum_PHUM363240</name>
</gene>
<accession>E0VPQ7</accession>
<feature type="transmembrane region" description="Helical" evidence="7">
    <location>
        <begin position="190"/>
        <end position="212"/>
    </location>
</feature>
<evidence type="ECO:0000256" key="4">
    <source>
        <dbReference type="ARBA" id="ARBA00022692"/>
    </source>
</evidence>
<dbReference type="PANTHER" id="PTHR16024">
    <property type="entry name" value="XK-RELATED PROTEIN"/>
    <property type="match status" value="1"/>
</dbReference>
<dbReference type="InterPro" id="IPR050895">
    <property type="entry name" value="XK-related_scramblase"/>
</dbReference>
<feature type="region of interest" description="Disordered" evidence="8">
    <location>
        <begin position="255"/>
        <end position="291"/>
    </location>
</feature>
<dbReference type="GO" id="GO:0005886">
    <property type="term" value="C:plasma membrane"/>
    <property type="evidence" value="ECO:0007669"/>
    <property type="project" value="UniProtKB-SubCell"/>
</dbReference>
<feature type="transmembrane region" description="Helical" evidence="7">
    <location>
        <begin position="29"/>
        <end position="51"/>
    </location>
</feature>
<evidence type="ECO:0000256" key="8">
    <source>
        <dbReference type="SAM" id="MobiDB-lite"/>
    </source>
</evidence>
<dbReference type="FunCoup" id="E0VPQ7">
    <property type="interactions" value="37"/>
</dbReference>
<dbReference type="GO" id="GO:0070782">
    <property type="term" value="P:phosphatidylserine exposure on apoptotic cell surface"/>
    <property type="evidence" value="ECO:0007669"/>
    <property type="project" value="TreeGrafter"/>
</dbReference>
<dbReference type="RefSeq" id="XP_002428100.1">
    <property type="nucleotide sequence ID" value="XM_002428055.1"/>
</dbReference>
<dbReference type="CTD" id="8233423"/>
<evidence type="ECO:0000256" key="5">
    <source>
        <dbReference type="ARBA" id="ARBA00022989"/>
    </source>
</evidence>
<evidence type="ECO:0000313" key="10">
    <source>
        <dbReference type="EnsemblMetazoa" id="PHUM363240-PA"/>
    </source>
</evidence>
<evidence type="ECO:0000256" key="2">
    <source>
        <dbReference type="ARBA" id="ARBA00008789"/>
    </source>
</evidence>
<dbReference type="HOGENOM" id="CLU_025034_0_0_1"/>
<feature type="transmembrane region" description="Helical" evidence="7">
    <location>
        <begin position="103"/>
        <end position="120"/>
    </location>
</feature>
<dbReference type="OrthoDB" id="7786302at2759"/>
<dbReference type="InParanoid" id="E0VPQ7"/>